<feature type="region of interest" description="Disordered" evidence="1">
    <location>
        <begin position="37"/>
        <end position="57"/>
    </location>
</feature>
<keyword evidence="3" id="KW-1185">Reference proteome</keyword>
<organism evidence="2 3">
    <name type="scientific">Microbotryum intermedium</name>
    <dbReference type="NCBI Taxonomy" id="269621"/>
    <lineage>
        <taxon>Eukaryota</taxon>
        <taxon>Fungi</taxon>
        <taxon>Dikarya</taxon>
        <taxon>Basidiomycota</taxon>
        <taxon>Pucciniomycotina</taxon>
        <taxon>Microbotryomycetes</taxon>
        <taxon>Microbotryales</taxon>
        <taxon>Microbotryaceae</taxon>
        <taxon>Microbotryum</taxon>
    </lineage>
</organism>
<dbReference type="EMBL" id="FMSP01000017">
    <property type="protein sequence ID" value="SCV72993.1"/>
    <property type="molecule type" value="Genomic_DNA"/>
</dbReference>
<evidence type="ECO:0000313" key="2">
    <source>
        <dbReference type="EMBL" id="SCV72993.1"/>
    </source>
</evidence>
<reference evidence="3" key="1">
    <citation type="submission" date="2016-09" db="EMBL/GenBank/DDBJ databases">
        <authorList>
            <person name="Jeantristanb JTB J.-T."/>
            <person name="Ricardo R."/>
        </authorList>
    </citation>
    <scope>NUCLEOTIDE SEQUENCE [LARGE SCALE GENOMIC DNA]</scope>
</reference>
<proteinExistence type="predicted"/>
<accession>A0A238FLT9</accession>
<feature type="compositionally biased region" description="Polar residues" evidence="1">
    <location>
        <begin position="37"/>
        <end position="47"/>
    </location>
</feature>
<protein>
    <submittedName>
        <fullName evidence="2">BQ2448_6918 protein</fullName>
    </submittedName>
</protein>
<dbReference type="AlphaFoldDB" id="A0A238FLT9"/>
<evidence type="ECO:0000256" key="1">
    <source>
        <dbReference type="SAM" id="MobiDB-lite"/>
    </source>
</evidence>
<dbReference type="Proteomes" id="UP000198372">
    <property type="component" value="Unassembled WGS sequence"/>
</dbReference>
<name>A0A238FLT9_9BASI</name>
<gene>
    <name evidence="2" type="ORF">BQ2448_6918</name>
</gene>
<evidence type="ECO:0000313" key="3">
    <source>
        <dbReference type="Proteomes" id="UP000198372"/>
    </source>
</evidence>
<sequence length="57" mass="6354">MPKNQQVSGNKVVQTKGDGVQVTKNYSDVMQGYNGLYHNSAQPQQKDASLGRPWMPF</sequence>
<dbReference type="OrthoDB" id="2538700at2759"/>